<name>A0ABQ2CRB0_9GAMM</name>
<evidence type="ECO:0000313" key="6">
    <source>
        <dbReference type="EMBL" id="GGJ05462.1"/>
    </source>
</evidence>
<gene>
    <name evidence="6" type="ORF">GCM10009083_22910</name>
</gene>
<dbReference type="Pfam" id="PF07690">
    <property type="entry name" value="MFS_1"/>
    <property type="match status" value="1"/>
</dbReference>
<evidence type="ECO:0000259" key="5">
    <source>
        <dbReference type="PROSITE" id="PS50850"/>
    </source>
</evidence>
<dbReference type="PROSITE" id="PS50850">
    <property type="entry name" value="MFS"/>
    <property type="match status" value="1"/>
</dbReference>
<feature type="transmembrane region" description="Helical" evidence="4">
    <location>
        <begin position="134"/>
        <end position="155"/>
    </location>
</feature>
<sequence>MSHTPRYALVAVLALLIGLNLRPIMAAVGPLLGMLQGDLGLNSTQASLLTTLPVVLMGVCALAGPWLQRNIGEVRGIALGMLLIVLASAARFVIDSTGPMIVSAAVAGTGIAMVQALMPAWLKRHHPERAGSLMGLFTTGIMGGAVLAAAGAAPAAELGGWKLVLGAAMLPALLALLAWLRFAGGHQRHSEVPLLPYRDRKAWMLLMYFGIGTSAYTLVLAWLPVYYIDLGFPAAHGGYLLGAVSAMEVVAGLAVSALVHRFPDRRPLLSGVICLILGGLGCLILAPVSLMLPAVILVGLGIGALFPLQLIVTLDHADSPARAGALLAFVQGGGYTIAALMPLLAGVIRDSLGALEWAWVCMVAGALVVMVMTWALKRPGVEAGTRELPGSAAELSS</sequence>
<evidence type="ECO:0000313" key="7">
    <source>
        <dbReference type="Proteomes" id="UP000633263"/>
    </source>
</evidence>
<dbReference type="SUPFAM" id="SSF103473">
    <property type="entry name" value="MFS general substrate transporter"/>
    <property type="match status" value="1"/>
</dbReference>
<dbReference type="RefSeq" id="WP_188636789.1">
    <property type="nucleotide sequence ID" value="NZ_BMNN01000005.1"/>
</dbReference>
<evidence type="ECO:0000256" key="4">
    <source>
        <dbReference type="SAM" id="Phobius"/>
    </source>
</evidence>
<dbReference type="InterPro" id="IPR036259">
    <property type="entry name" value="MFS_trans_sf"/>
</dbReference>
<keyword evidence="2 4" id="KW-1133">Transmembrane helix</keyword>
<dbReference type="PANTHER" id="PTHR23523:SF1">
    <property type="entry name" value="CYANATE TRANSPORT PROTEIN CYNX"/>
    <property type="match status" value="1"/>
</dbReference>
<feature type="transmembrane region" description="Helical" evidence="4">
    <location>
        <begin position="100"/>
        <end position="122"/>
    </location>
</feature>
<feature type="transmembrane region" description="Helical" evidence="4">
    <location>
        <begin position="326"/>
        <end position="345"/>
    </location>
</feature>
<feature type="domain" description="Major facilitator superfamily (MFS) profile" evidence="5">
    <location>
        <begin position="6"/>
        <end position="377"/>
    </location>
</feature>
<dbReference type="Gene3D" id="1.20.1250.20">
    <property type="entry name" value="MFS general substrate transporter like domains"/>
    <property type="match status" value="2"/>
</dbReference>
<dbReference type="EMBL" id="BMNN01000005">
    <property type="protein sequence ID" value="GGJ05462.1"/>
    <property type="molecule type" value="Genomic_DNA"/>
</dbReference>
<feature type="transmembrane region" description="Helical" evidence="4">
    <location>
        <begin position="268"/>
        <end position="288"/>
    </location>
</feature>
<dbReference type="InterPro" id="IPR052524">
    <property type="entry name" value="MFS_Cyanate_Porter"/>
</dbReference>
<dbReference type="Proteomes" id="UP000633263">
    <property type="component" value="Unassembled WGS sequence"/>
</dbReference>
<feature type="transmembrane region" description="Helical" evidence="4">
    <location>
        <begin position="294"/>
        <end position="314"/>
    </location>
</feature>
<feature type="transmembrane region" description="Helical" evidence="4">
    <location>
        <begin position="50"/>
        <end position="67"/>
    </location>
</feature>
<feature type="transmembrane region" description="Helical" evidence="4">
    <location>
        <begin position="239"/>
        <end position="259"/>
    </location>
</feature>
<evidence type="ECO:0000256" key="3">
    <source>
        <dbReference type="ARBA" id="ARBA00023136"/>
    </source>
</evidence>
<feature type="transmembrane region" description="Helical" evidence="4">
    <location>
        <begin position="74"/>
        <end position="94"/>
    </location>
</feature>
<feature type="transmembrane region" description="Helical" evidence="4">
    <location>
        <begin position="203"/>
        <end position="227"/>
    </location>
</feature>
<keyword evidence="1 4" id="KW-0812">Transmembrane</keyword>
<accession>A0ABQ2CRB0</accession>
<protein>
    <submittedName>
        <fullName evidence="6">MFS transporter</fullName>
    </submittedName>
</protein>
<evidence type="ECO:0000256" key="1">
    <source>
        <dbReference type="ARBA" id="ARBA00022692"/>
    </source>
</evidence>
<feature type="transmembrane region" description="Helical" evidence="4">
    <location>
        <begin position="161"/>
        <end position="182"/>
    </location>
</feature>
<comment type="caution">
    <text evidence="6">The sequence shown here is derived from an EMBL/GenBank/DDBJ whole genome shotgun (WGS) entry which is preliminary data.</text>
</comment>
<reference evidence="7" key="1">
    <citation type="journal article" date="2019" name="Int. J. Syst. Evol. Microbiol.">
        <title>The Global Catalogue of Microorganisms (GCM) 10K type strain sequencing project: providing services to taxonomists for standard genome sequencing and annotation.</title>
        <authorList>
            <consortium name="The Broad Institute Genomics Platform"/>
            <consortium name="The Broad Institute Genome Sequencing Center for Infectious Disease"/>
            <person name="Wu L."/>
            <person name="Ma J."/>
        </authorList>
    </citation>
    <scope>NUCLEOTIDE SEQUENCE [LARGE SCALE GENOMIC DNA]</scope>
    <source>
        <strain evidence="7">JCM 11590</strain>
    </source>
</reference>
<dbReference type="InterPro" id="IPR020846">
    <property type="entry name" value="MFS_dom"/>
</dbReference>
<dbReference type="InterPro" id="IPR011701">
    <property type="entry name" value="MFS"/>
</dbReference>
<feature type="transmembrane region" description="Helical" evidence="4">
    <location>
        <begin position="357"/>
        <end position="376"/>
    </location>
</feature>
<evidence type="ECO:0000256" key="2">
    <source>
        <dbReference type="ARBA" id="ARBA00022989"/>
    </source>
</evidence>
<keyword evidence="3 4" id="KW-0472">Membrane</keyword>
<organism evidence="6 7">
    <name type="scientific">Halopseudomonas pertucinogena</name>
    <dbReference type="NCBI Taxonomy" id="86175"/>
    <lineage>
        <taxon>Bacteria</taxon>
        <taxon>Pseudomonadati</taxon>
        <taxon>Pseudomonadota</taxon>
        <taxon>Gammaproteobacteria</taxon>
        <taxon>Pseudomonadales</taxon>
        <taxon>Pseudomonadaceae</taxon>
        <taxon>Halopseudomonas</taxon>
    </lineage>
</organism>
<dbReference type="PANTHER" id="PTHR23523">
    <property type="match status" value="1"/>
</dbReference>
<proteinExistence type="predicted"/>
<keyword evidence="7" id="KW-1185">Reference proteome</keyword>